<dbReference type="Gene3D" id="1.20.1600.10">
    <property type="entry name" value="Outer membrane efflux proteins (OEP)"/>
    <property type="match status" value="1"/>
</dbReference>
<dbReference type="AlphaFoldDB" id="A0A517NQX6"/>
<evidence type="ECO:0000256" key="4">
    <source>
        <dbReference type="ARBA" id="ARBA00022452"/>
    </source>
</evidence>
<keyword evidence="6" id="KW-0472">Membrane</keyword>
<organism evidence="10 11">
    <name type="scientific">Stieleria marina</name>
    <dbReference type="NCBI Taxonomy" id="1930275"/>
    <lineage>
        <taxon>Bacteria</taxon>
        <taxon>Pseudomonadati</taxon>
        <taxon>Planctomycetota</taxon>
        <taxon>Planctomycetia</taxon>
        <taxon>Pirellulales</taxon>
        <taxon>Pirellulaceae</taxon>
        <taxon>Stieleria</taxon>
    </lineage>
</organism>
<comment type="subcellular location">
    <subcellularLocation>
        <location evidence="1">Cell outer membrane</location>
    </subcellularLocation>
</comment>
<dbReference type="GO" id="GO:0015288">
    <property type="term" value="F:porin activity"/>
    <property type="evidence" value="ECO:0007669"/>
    <property type="project" value="TreeGrafter"/>
</dbReference>
<evidence type="ECO:0000256" key="3">
    <source>
        <dbReference type="ARBA" id="ARBA00022448"/>
    </source>
</evidence>
<gene>
    <name evidence="10" type="ORF">K239x_14750</name>
</gene>
<keyword evidence="3" id="KW-0813">Transport</keyword>
<dbReference type="SUPFAM" id="SSF56954">
    <property type="entry name" value="Outer membrane efflux proteins (OEP)"/>
    <property type="match status" value="1"/>
</dbReference>
<keyword evidence="4" id="KW-1134">Transmembrane beta strand</keyword>
<evidence type="ECO:0000256" key="2">
    <source>
        <dbReference type="ARBA" id="ARBA00007613"/>
    </source>
</evidence>
<dbReference type="PANTHER" id="PTHR30026">
    <property type="entry name" value="OUTER MEMBRANE PROTEIN TOLC"/>
    <property type="match status" value="1"/>
</dbReference>
<accession>A0A517NQX6</accession>
<reference evidence="10 11" key="1">
    <citation type="submission" date="2019-02" db="EMBL/GenBank/DDBJ databases">
        <title>Deep-cultivation of Planctomycetes and their phenomic and genomic characterization uncovers novel biology.</title>
        <authorList>
            <person name="Wiegand S."/>
            <person name="Jogler M."/>
            <person name="Boedeker C."/>
            <person name="Pinto D."/>
            <person name="Vollmers J."/>
            <person name="Rivas-Marin E."/>
            <person name="Kohn T."/>
            <person name="Peeters S.H."/>
            <person name="Heuer A."/>
            <person name="Rast P."/>
            <person name="Oberbeckmann S."/>
            <person name="Bunk B."/>
            <person name="Jeske O."/>
            <person name="Meyerdierks A."/>
            <person name="Storesund J.E."/>
            <person name="Kallscheuer N."/>
            <person name="Luecker S."/>
            <person name="Lage O.M."/>
            <person name="Pohl T."/>
            <person name="Merkel B.J."/>
            <person name="Hornburger P."/>
            <person name="Mueller R.-W."/>
            <person name="Bruemmer F."/>
            <person name="Labrenz M."/>
            <person name="Spormann A.M."/>
            <person name="Op den Camp H."/>
            <person name="Overmann J."/>
            <person name="Amann R."/>
            <person name="Jetten M.S.M."/>
            <person name="Mascher T."/>
            <person name="Medema M.H."/>
            <person name="Devos D.P."/>
            <person name="Kaster A.-K."/>
            <person name="Ovreas L."/>
            <person name="Rohde M."/>
            <person name="Galperin M.Y."/>
            <person name="Jogler C."/>
        </authorList>
    </citation>
    <scope>NUCLEOTIDE SEQUENCE [LARGE SCALE GENOMIC DNA]</scope>
    <source>
        <strain evidence="10 11">K23_9</strain>
    </source>
</reference>
<sequence length="683" mass="75708">MKVCVCDGLERLIGSERLVGLPIIDLPPSAFHGPFIGDLLAQMLRQRSLILRQLPSAFTAAWLALCASQTVAEQPPSGLRATAQTTPIEALRASDGLIEEGDSAGLPDAPQSAIAFPVNRQAEVRANSESNPLVSVPVEALDVEPDNDLTTHAAEVPIAVDASDANGPLKLADVIASVYHAYPEVASSKLEYQIANGQLKSAYGWYDTKVKGYTLNEPTGYYENYRHGIGVARQTWWGGYLSAGYRIGRGEFQPWYKERETDKAGELKASWQQALLQGRAIDPQRVEVFQASVSRKAAAPQVQQIIIETSRDAALAYWKWVAEGTVLKAQRELLELAQKRNEQFVVGVRAGKFPEIDLILNQQLLAERQAKVLEVRRKYQAAAFKLSLFLRDEMGKPMMPEDTWLPEEFPVTEVPARPDFESSVMASIERRPEFQLLRLKRQQLQYDYQLACNQTLPQVDLIAEASQDMGADASSKDDKDEFLVILGLQGELPIQRRKARGKIQQTTAKMAQLDQKIRLQTDKVVTDLRTGFASLELYAQVVEQSDLSLRAAFDTLDRYRFAFTKGKVDLLYLNLIETKAYETEIKLIQAQQQWFSALAELQATMGLDPLAQATTVDAMPPSDHPGPGNLPVPEQDDEPAEDASGTNRTSSDAEQNRSAKPQAGETLSGEKQPSERRLNQAAE</sequence>
<keyword evidence="7" id="KW-0998">Cell outer membrane</keyword>
<dbReference type="Pfam" id="PF02321">
    <property type="entry name" value="OEP"/>
    <property type="match status" value="1"/>
</dbReference>
<feature type="compositionally biased region" description="Polar residues" evidence="9">
    <location>
        <begin position="644"/>
        <end position="659"/>
    </location>
</feature>
<evidence type="ECO:0000256" key="6">
    <source>
        <dbReference type="ARBA" id="ARBA00023136"/>
    </source>
</evidence>
<evidence type="ECO:0000256" key="7">
    <source>
        <dbReference type="ARBA" id="ARBA00023237"/>
    </source>
</evidence>
<evidence type="ECO:0000256" key="5">
    <source>
        <dbReference type="ARBA" id="ARBA00022692"/>
    </source>
</evidence>
<dbReference type="GO" id="GO:0009279">
    <property type="term" value="C:cell outer membrane"/>
    <property type="evidence" value="ECO:0007669"/>
    <property type="project" value="UniProtKB-SubCell"/>
</dbReference>
<evidence type="ECO:0000256" key="9">
    <source>
        <dbReference type="SAM" id="MobiDB-lite"/>
    </source>
</evidence>
<comment type="similarity">
    <text evidence="2">Belongs to the outer membrane factor (OMF) (TC 1.B.17) family.</text>
</comment>
<keyword evidence="8" id="KW-0175">Coiled coil</keyword>
<evidence type="ECO:0000256" key="8">
    <source>
        <dbReference type="SAM" id="Coils"/>
    </source>
</evidence>
<dbReference type="PANTHER" id="PTHR30026:SF21">
    <property type="entry name" value="SLR1270 PROTEIN"/>
    <property type="match status" value="1"/>
</dbReference>
<dbReference type="EMBL" id="CP036526">
    <property type="protein sequence ID" value="QDT09529.1"/>
    <property type="molecule type" value="Genomic_DNA"/>
</dbReference>
<feature type="coiled-coil region" evidence="8">
    <location>
        <begin position="496"/>
        <end position="523"/>
    </location>
</feature>
<keyword evidence="5" id="KW-0812">Transmembrane</keyword>
<keyword evidence="11" id="KW-1185">Reference proteome</keyword>
<dbReference type="InterPro" id="IPR003423">
    <property type="entry name" value="OMP_efflux"/>
</dbReference>
<protein>
    <submittedName>
        <fullName evidence="10">Outer membrane efflux protein</fullName>
    </submittedName>
</protein>
<feature type="region of interest" description="Disordered" evidence="9">
    <location>
        <begin position="615"/>
        <end position="683"/>
    </location>
</feature>
<proteinExistence type="inferred from homology"/>
<name>A0A517NQX6_9BACT</name>
<evidence type="ECO:0000313" key="11">
    <source>
        <dbReference type="Proteomes" id="UP000319817"/>
    </source>
</evidence>
<dbReference type="InterPro" id="IPR051906">
    <property type="entry name" value="TolC-like"/>
</dbReference>
<feature type="compositionally biased region" description="Basic and acidic residues" evidence="9">
    <location>
        <begin position="672"/>
        <end position="683"/>
    </location>
</feature>
<dbReference type="GO" id="GO:1990281">
    <property type="term" value="C:efflux pump complex"/>
    <property type="evidence" value="ECO:0007669"/>
    <property type="project" value="TreeGrafter"/>
</dbReference>
<evidence type="ECO:0000256" key="1">
    <source>
        <dbReference type="ARBA" id="ARBA00004442"/>
    </source>
</evidence>
<dbReference type="GO" id="GO:0015562">
    <property type="term" value="F:efflux transmembrane transporter activity"/>
    <property type="evidence" value="ECO:0007669"/>
    <property type="project" value="InterPro"/>
</dbReference>
<dbReference type="Proteomes" id="UP000319817">
    <property type="component" value="Chromosome"/>
</dbReference>
<evidence type="ECO:0000313" key="10">
    <source>
        <dbReference type="EMBL" id="QDT09529.1"/>
    </source>
</evidence>